<accession>A0ABQ5U3P5</accession>
<protein>
    <submittedName>
        <fullName evidence="10">Indolepyruvate ferredoxin oxidoreductase</fullName>
    </submittedName>
</protein>
<evidence type="ECO:0000313" key="10">
    <source>
        <dbReference type="EMBL" id="GLQ06290.1"/>
    </source>
</evidence>
<dbReference type="RefSeq" id="WP_169560344.1">
    <property type="nucleotide sequence ID" value="NZ_BSNF01000006.1"/>
</dbReference>
<keyword evidence="3" id="KW-0249">Electron transport</keyword>
<dbReference type="InterPro" id="IPR019752">
    <property type="entry name" value="Pyrv/ketoisovalerate_OxRed_cat"/>
</dbReference>
<feature type="domain" description="Thiamine pyrophosphate enzyme TPP-binding" evidence="8">
    <location>
        <begin position="450"/>
        <end position="598"/>
    </location>
</feature>
<dbReference type="Gene3D" id="3.40.920.10">
    <property type="entry name" value="Pyruvate-ferredoxin oxidoreductase, PFOR, domain III"/>
    <property type="match status" value="1"/>
</dbReference>
<dbReference type="Pfam" id="PF20169">
    <property type="entry name" value="DUF6537"/>
    <property type="match status" value="1"/>
</dbReference>
<dbReference type="InterPro" id="IPR029061">
    <property type="entry name" value="THDP-binding"/>
</dbReference>
<feature type="domain" description="Pyruvate/ketoisovalerate oxidoreductase catalytic" evidence="7">
    <location>
        <begin position="730"/>
        <end position="913"/>
    </location>
</feature>
<evidence type="ECO:0000256" key="2">
    <source>
        <dbReference type="ARBA" id="ARBA00022485"/>
    </source>
</evidence>
<dbReference type="Proteomes" id="UP001161409">
    <property type="component" value="Unassembled WGS sequence"/>
</dbReference>
<keyword evidence="5" id="KW-0408">Iron</keyword>
<reference evidence="10" key="2">
    <citation type="submission" date="2023-01" db="EMBL/GenBank/DDBJ databases">
        <title>Draft genome sequence of Sneathiella chinensis strain NBRC 103408.</title>
        <authorList>
            <person name="Sun Q."/>
            <person name="Mori K."/>
        </authorList>
    </citation>
    <scope>NUCLEOTIDE SEQUENCE</scope>
    <source>
        <strain evidence="10">NBRC 103408</strain>
    </source>
</reference>
<keyword evidence="6" id="KW-0411">Iron-sulfur</keyword>
<dbReference type="CDD" id="cd02008">
    <property type="entry name" value="TPP_IOR_alpha"/>
    <property type="match status" value="1"/>
</dbReference>
<dbReference type="CDD" id="cd07034">
    <property type="entry name" value="TPP_PYR_PFOR_IOR-alpha_like"/>
    <property type="match status" value="1"/>
</dbReference>
<sequence length="1162" mass="126371">MSKTHVSLDDKYELEEGQVFITGTQALVRLPIMQRQRDAAQGLKTGAFISGYRGSPLGLYDQSLWKAKPFLENNDIHFQPGVNEDLAATSLWGTQQIHLSGQSDYDGVFGIWYGKGPGVDRSGDVLKHANMAGTTPHGGVLVLMGDDHTAKSSTVAHQSEQAMMAAMIPVLNPATVQEYLDYGLHGIALSRYAGVWVGMKCLTDTVESSATAYVGPDRVQVQIPDTIDPPADGVYLRWPDNAVFQEKRMLRHKLPMVEAYLQANKLDRITQDSPNRKIGIITTGKPWLDVQQALGDLGISEEYAAEIGLSVYKVACVWPLEPEGIRAFAEGLDEILVVEEKRSLIEEQVARILFDMPERPRLVGKYDDKRQELLPSDGELTPRIVATAIASRLKERDLPQEILDGISVAEANEGGNTMPAAPVARTPWFCSGCPHNSSTNVPEGSRAMAGIGCHTMAIYMPNRRTQTFTHMGAEGANWIGQAPFTREKHIFQNLGDGTYYHSGLMAIRAAAAADVNITYKILFNDAVAMTGGQPFDGPLSPWQISQQVHAEGVKKIAVVTDEPEKYDARAQWAPGVTVHHRDDLDSVQRDLREVPGVTVLIYDQTCAAEKRRRRKRGTFPDPAKRAFINDLVCEGCGDCGVASNCVSVKPLETAFGRKRTIDQSSCNKDFSCVKGFCPSFVTVEGGGLRKSRKKAVASDAIDVKNPAAGLTDPALPETGDSYNILVTGIGGTGVVTIGALLGMAAHLEGKGASILDQTGLAQKNGAVMSHVRITPTAADLGGTRIPNRQADLVLGCDLVVAAGKDALSTYGLGRTRAVINDHVVPVAAFTLAPDLAMEREALTTLVSSAIGRDQSEFVDSMVIATALMGDSIAANLFLLGYAWQKGTVPLSAASIEQAIELNGVAVEANKLSFAWGRKAASDLAMVSRLALPEEGASETSKAETLDEMIQRRADFLKSYQSGRYARRYTSLVDEVRKAETAVLAGSEAFARAAARYLFKLMAYKDEYEVARLYTDGTFAAKIAEQFEGDFRLKFHLAPPLFAKRDPATGHLKKQEFGPWMMKAFSVLAKFRFLRGTALDPFGKTEERKTEVALITEYEATLRELLAGLTADNLALAVEIAEVPEHIRGFGHVKERHLEAARNERAALVDRFRKGETGQIAAE</sequence>
<name>A0ABQ5U3P5_9PROT</name>
<evidence type="ECO:0000256" key="4">
    <source>
        <dbReference type="ARBA" id="ARBA00023002"/>
    </source>
</evidence>
<dbReference type="NCBIfam" id="NF009588">
    <property type="entry name" value="PRK13029.1"/>
    <property type="match status" value="1"/>
</dbReference>
<dbReference type="InterPro" id="IPR002880">
    <property type="entry name" value="Pyrv_Fd/Flavodoxin_OxRdtase_N"/>
</dbReference>
<feature type="domain" description="DUF6537" evidence="9">
    <location>
        <begin position="945"/>
        <end position="1145"/>
    </location>
</feature>
<proteinExistence type="predicted"/>
<dbReference type="PANTHER" id="PTHR48084">
    <property type="entry name" value="2-OXOGLUTARATE OXIDOREDUCTASE SUBUNIT KORB-RELATED"/>
    <property type="match status" value="1"/>
</dbReference>
<organism evidence="10 11">
    <name type="scientific">Sneathiella chinensis</name>
    <dbReference type="NCBI Taxonomy" id="349750"/>
    <lineage>
        <taxon>Bacteria</taxon>
        <taxon>Pseudomonadati</taxon>
        <taxon>Pseudomonadota</taxon>
        <taxon>Alphaproteobacteria</taxon>
        <taxon>Sneathiellales</taxon>
        <taxon>Sneathiellaceae</taxon>
        <taxon>Sneathiella</taxon>
    </lineage>
</organism>
<dbReference type="SUPFAM" id="SSF52922">
    <property type="entry name" value="TK C-terminal domain-like"/>
    <property type="match status" value="1"/>
</dbReference>
<dbReference type="PANTHER" id="PTHR48084:SF3">
    <property type="entry name" value="SUBUNIT OF PYRUVATE:FLAVODOXIN OXIDOREDUCTASE"/>
    <property type="match status" value="1"/>
</dbReference>
<dbReference type="EMBL" id="BSNF01000006">
    <property type="protein sequence ID" value="GLQ06290.1"/>
    <property type="molecule type" value="Genomic_DNA"/>
</dbReference>
<dbReference type="SUPFAM" id="SSF53323">
    <property type="entry name" value="Pyruvate-ferredoxin oxidoreductase, PFOR, domain III"/>
    <property type="match status" value="1"/>
</dbReference>
<keyword evidence="2" id="KW-0004">4Fe-4S</keyword>
<evidence type="ECO:0000259" key="8">
    <source>
        <dbReference type="Pfam" id="PF02775"/>
    </source>
</evidence>
<evidence type="ECO:0000256" key="6">
    <source>
        <dbReference type="ARBA" id="ARBA00023014"/>
    </source>
</evidence>
<dbReference type="InterPro" id="IPR051457">
    <property type="entry name" value="2-oxoacid:Fd_oxidoreductase"/>
</dbReference>
<reference evidence="10" key="1">
    <citation type="journal article" date="2014" name="Int. J. Syst. Evol. Microbiol.">
        <title>Complete genome of a new Firmicutes species belonging to the dominant human colonic microbiota ('Ruminococcus bicirculans') reveals two chromosomes and a selective capacity to utilize plant glucans.</title>
        <authorList>
            <consortium name="NISC Comparative Sequencing Program"/>
            <person name="Wegmann U."/>
            <person name="Louis P."/>
            <person name="Goesmann A."/>
            <person name="Henrissat B."/>
            <person name="Duncan S.H."/>
            <person name="Flint H.J."/>
        </authorList>
    </citation>
    <scope>NUCLEOTIDE SEQUENCE</scope>
    <source>
        <strain evidence="10">NBRC 103408</strain>
    </source>
</reference>
<dbReference type="InterPro" id="IPR002869">
    <property type="entry name" value="Pyrv_flavodox_OxRed_cen"/>
</dbReference>
<evidence type="ECO:0000256" key="5">
    <source>
        <dbReference type="ARBA" id="ARBA00023004"/>
    </source>
</evidence>
<keyword evidence="1" id="KW-0813">Transport</keyword>
<dbReference type="InterPro" id="IPR009014">
    <property type="entry name" value="Transketo_C/PFOR_II"/>
</dbReference>
<comment type="caution">
    <text evidence="10">The sequence shown here is derived from an EMBL/GenBank/DDBJ whole genome shotgun (WGS) entry which is preliminary data.</text>
</comment>
<dbReference type="SUPFAM" id="SSF52518">
    <property type="entry name" value="Thiamin diphosphate-binding fold (THDP-binding)"/>
    <property type="match status" value="2"/>
</dbReference>
<dbReference type="Pfam" id="PF02775">
    <property type="entry name" value="TPP_enzyme_C"/>
    <property type="match status" value="1"/>
</dbReference>
<evidence type="ECO:0000259" key="9">
    <source>
        <dbReference type="Pfam" id="PF20169"/>
    </source>
</evidence>
<evidence type="ECO:0000313" key="11">
    <source>
        <dbReference type="Proteomes" id="UP001161409"/>
    </source>
</evidence>
<dbReference type="InterPro" id="IPR011766">
    <property type="entry name" value="TPP_enzyme_TPP-bd"/>
</dbReference>
<evidence type="ECO:0000256" key="1">
    <source>
        <dbReference type="ARBA" id="ARBA00022448"/>
    </source>
</evidence>
<evidence type="ECO:0000259" key="7">
    <source>
        <dbReference type="Pfam" id="PF01558"/>
    </source>
</evidence>
<gene>
    <name evidence="10" type="ORF">GCM10007924_15110</name>
</gene>
<dbReference type="InterPro" id="IPR046667">
    <property type="entry name" value="DUF6537"/>
</dbReference>
<keyword evidence="11" id="KW-1185">Reference proteome</keyword>
<keyword evidence="4" id="KW-0560">Oxidoreductase</keyword>
<dbReference type="NCBIfam" id="NF009589">
    <property type="entry name" value="PRK13030.1"/>
    <property type="match status" value="1"/>
</dbReference>
<keyword evidence="2" id="KW-0479">Metal-binding</keyword>
<dbReference type="Pfam" id="PF01558">
    <property type="entry name" value="POR"/>
    <property type="match status" value="1"/>
</dbReference>
<dbReference type="Gene3D" id="3.40.50.970">
    <property type="match status" value="2"/>
</dbReference>
<evidence type="ECO:0000256" key="3">
    <source>
        <dbReference type="ARBA" id="ARBA00022982"/>
    </source>
</evidence>